<dbReference type="InterPro" id="IPR050301">
    <property type="entry name" value="NTE"/>
</dbReference>
<keyword evidence="3 4" id="KW-0443">Lipid metabolism</keyword>
<dbReference type="EMBL" id="SPKJ01000122">
    <property type="protein sequence ID" value="MYZ50100.1"/>
    <property type="molecule type" value="Genomic_DNA"/>
</dbReference>
<dbReference type="PROSITE" id="PS51635">
    <property type="entry name" value="PNPLA"/>
    <property type="match status" value="1"/>
</dbReference>
<evidence type="ECO:0000256" key="2">
    <source>
        <dbReference type="ARBA" id="ARBA00022963"/>
    </source>
</evidence>
<evidence type="ECO:0000313" key="7">
    <source>
        <dbReference type="EMBL" id="MYZ50100.1"/>
    </source>
</evidence>
<evidence type="ECO:0000256" key="1">
    <source>
        <dbReference type="ARBA" id="ARBA00022801"/>
    </source>
</evidence>
<evidence type="ECO:0000259" key="6">
    <source>
        <dbReference type="PROSITE" id="PS51635"/>
    </source>
</evidence>
<comment type="caution">
    <text evidence="4">Lacks conserved residue(s) required for the propagation of feature annotation.</text>
</comment>
<dbReference type="Pfam" id="PF01734">
    <property type="entry name" value="Patatin"/>
    <property type="match status" value="1"/>
</dbReference>
<organism evidence="7 8">
    <name type="scientific">Propylenella binzhouense</name>
    <dbReference type="NCBI Taxonomy" id="2555902"/>
    <lineage>
        <taxon>Bacteria</taxon>
        <taxon>Pseudomonadati</taxon>
        <taxon>Pseudomonadota</taxon>
        <taxon>Alphaproteobacteria</taxon>
        <taxon>Hyphomicrobiales</taxon>
        <taxon>Propylenellaceae</taxon>
        <taxon>Propylenella</taxon>
    </lineage>
</organism>
<gene>
    <name evidence="7" type="primary">rssA</name>
    <name evidence="7" type="ORF">E4O86_20550</name>
</gene>
<keyword evidence="2 4" id="KW-0442">Lipid degradation</keyword>
<comment type="caution">
    <text evidence="7">The sequence shown here is derived from an EMBL/GenBank/DDBJ whole genome shotgun (WGS) entry which is preliminary data.</text>
</comment>
<dbReference type="PANTHER" id="PTHR14226">
    <property type="entry name" value="NEUROPATHY TARGET ESTERASE/SWISS CHEESE D.MELANOGASTER"/>
    <property type="match status" value="1"/>
</dbReference>
<name>A0A964T7W9_9HYPH</name>
<evidence type="ECO:0000256" key="4">
    <source>
        <dbReference type="PROSITE-ProRule" id="PRU01161"/>
    </source>
</evidence>
<dbReference type="AlphaFoldDB" id="A0A964T7W9"/>
<dbReference type="GO" id="GO:0016042">
    <property type="term" value="P:lipid catabolic process"/>
    <property type="evidence" value="ECO:0007669"/>
    <property type="project" value="UniProtKB-UniRule"/>
</dbReference>
<evidence type="ECO:0000256" key="5">
    <source>
        <dbReference type="SAM" id="MobiDB-lite"/>
    </source>
</evidence>
<dbReference type="Gene3D" id="3.40.1090.10">
    <property type="entry name" value="Cytosolic phospholipase A2 catalytic domain"/>
    <property type="match status" value="2"/>
</dbReference>
<dbReference type="InterPro" id="IPR002641">
    <property type="entry name" value="PNPLA_dom"/>
</dbReference>
<evidence type="ECO:0000313" key="8">
    <source>
        <dbReference type="Proteomes" id="UP000773614"/>
    </source>
</evidence>
<dbReference type="Proteomes" id="UP000773614">
    <property type="component" value="Unassembled WGS sequence"/>
</dbReference>
<feature type="active site" description="Nucleophile" evidence="4">
    <location>
        <position position="65"/>
    </location>
</feature>
<accession>A0A964T7W9</accession>
<evidence type="ECO:0000256" key="3">
    <source>
        <dbReference type="ARBA" id="ARBA00023098"/>
    </source>
</evidence>
<feature type="short sequence motif" description="GXSXG" evidence="4">
    <location>
        <begin position="63"/>
        <end position="67"/>
    </location>
</feature>
<feature type="domain" description="PNPLA" evidence="6">
    <location>
        <begin position="32"/>
        <end position="192"/>
    </location>
</feature>
<reference evidence="7" key="1">
    <citation type="submission" date="2019-03" db="EMBL/GenBank/DDBJ databases">
        <title>Afifella sp. nov., isolated from activated sludge.</title>
        <authorList>
            <person name="Li Q."/>
            <person name="Liu Y."/>
        </authorList>
    </citation>
    <scope>NUCLEOTIDE SEQUENCE</scope>
    <source>
        <strain evidence="7">L72</strain>
    </source>
</reference>
<dbReference type="PANTHER" id="PTHR14226:SF76">
    <property type="entry name" value="NTE FAMILY PROTEIN RSSA"/>
    <property type="match status" value="1"/>
</dbReference>
<dbReference type="GO" id="GO:0016787">
    <property type="term" value="F:hydrolase activity"/>
    <property type="evidence" value="ECO:0007669"/>
    <property type="project" value="UniProtKB-UniRule"/>
</dbReference>
<dbReference type="NCBIfam" id="NF007623">
    <property type="entry name" value="PRK10279.1"/>
    <property type="match status" value="1"/>
</dbReference>
<feature type="short sequence motif" description="DGA/G" evidence="4">
    <location>
        <begin position="179"/>
        <end position="181"/>
    </location>
</feature>
<dbReference type="InterPro" id="IPR016035">
    <property type="entry name" value="Acyl_Trfase/lysoPLipase"/>
</dbReference>
<sequence>MKPLARASERRRPAQAGEAEWPQPRQKPRIGIVLGSGVARGWAHIGVLQALARLGIRPDVVCGCSSGALVGASYAAGRLETLNELANAMTFSRTLGFLDLRFARGGLIEGRWIVDFCRRHIGDIRIEDAACTFGAVATELGSGRETWLTSGSLIDAVRASLALPGLLTPVPLRGQWLVDGALVNPLPVSLCRALGADVIIGVNLSGDLVTRNGIVTRRKPRTRLMSSARSAWLGRLRKRAEPPEPGGAAEPAETIPTYLEVLAGSFLVMENFVSRVRLAADPVDVLVTPEVRHLGVMDFHRAEEAIAAGEAAVAASRDQILAACRTAAAEAPPVPREQAGPQKA</sequence>
<feature type="active site" description="Proton acceptor" evidence="4">
    <location>
        <position position="179"/>
    </location>
</feature>
<keyword evidence="1 4" id="KW-0378">Hydrolase</keyword>
<protein>
    <submittedName>
        <fullName evidence="7">Patatin-like phospholipase RssA</fullName>
    </submittedName>
</protein>
<dbReference type="OrthoDB" id="5290098at2"/>
<dbReference type="RefSeq" id="WP_161142431.1">
    <property type="nucleotide sequence ID" value="NZ_SPKJ01000122.1"/>
</dbReference>
<proteinExistence type="predicted"/>
<feature type="region of interest" description="Disordered" evidence="5">
    <location>
        <begin position="1"/>
        <end position="23"/>
    </location>
</feature>
<dbReference type="SUPFAM" id="SSF52151">
    <property type="entry name" value="FabD/lysophospholipase-like"/>
    <property type="match status" value="1"/>
</dbReference>
<keyword evidence="8" id="KW-1185">Reference proteome</keyword>